<protein>
    <submittedName>
        <fullName evidence="1">Uncharacterized protein</fullName>
    </submittedName>
</protein>
<comment type="caution">
    <text evidence="1">The sequence shown here is derived from an EMBL/GenBank/DDBJ whole genome shotgun (WGS) entry which is preliminary data.</text>
</comment>
<dbReference type="AlphaFoldDB" id="A0A9J6RHV1"/>
<dbReference type="EMBL" id="JAPTGG010000001">
    <property type="protein sequence ID" value="MCZ0864035.1"/>
    <property type="molecule type" value="Genomic_DNA"/>
</dbReference>
<accession>A0A9J6RHV1</accession>
<evidence type="ECO:0000313" key="1">
    <source>
        <dbReference type="EMBL" id="MCZ0864035.1"/>
    </source>
</evidence>
<dbReference type="RefSeq" id="WP_258330179.1">
    <property type="nucleotide sequence ID" value="NZ_JAPTGG010000001.1"/>
</dbReference>
<sequence>MSPIFENALDSLKVGMQFYMSGNQYSTRKHAILTVFHSIELMLKEYLYQVNPILIYRNIDKKITDNSATVGFSEILIRLENLNLGIPEEQAKAIRNLQSKRNRIEHHRYDHEDEDRELISQALKFILYFMEFQLQKLPEGLIEPELLENIRELVTDYNERHGVANHRLETWLKEKWPEWNIEEENTPEEFIGTDTCPQCRHEYLVMEQKDEPYCFWCCRGIPAEYCEICGQTKIEGVPCCEDYEPHLRIVT</sequence>
<name>A0A9J6RHV1_9GAMM</name>
<dbReference type="Proteomes" id="UP001069090">
    <property type="component" value="Unassembled WGS sequence"/>
</dbReference>
<proteinExistence type="predicted"/>
<gene>
    <name evidence="1" type="ORF">O0V09_02415</name>
</gene>
<organism evidence="1 2">
    <name type="scientific">Dasania phycosphaerae</name>
    <dbReference type="NCBI Taxonomy" id="2950436"/>
    <lineage>
        <taxon>Bacteria</taxon>
        <taxon>Pseudomonadati</taxon>
        <taxon>Pseudomonadota</taxon>
        <taxon>Gammaproteobacteria</taxon>
        <taxon>Cellvibrionales</taxon>
        <taxon>Spongiibacteraceae</taxon>
        <taxon>Dasania</taxon>
    </lineage>
</organism>
<keyword evidence="2" id="KW-1185">Reference proteome</keyword>
<reference evidence="1 2" key="1">
    <citation type="submission" date="2022-12" db="EMBL/GenBank/DDBJ databases">
        <title>Dasania phycosphaerae sp. nov., isolated from particulate material of the south coast of Korea.</title>
        <authorList>
            <person name="Jiang Y."/>
        </authorList>
    </citation>
    <scope>NUCLEOTIDE SEQUENCE [LARGE SCALE GENOMIC DNA]</scope>
    <source>
        <strain evidence="1 2">GY-19</strain>
    </source>
</reference>
<evidence type="ECO:0000313" key="2">
    <source>
        <dbReference type="Proteomes" id="UP001069090"/>
    </source>
</evidence>